<reference evidence="2" key="1">
    <citation type="journal article" date="2020" name="MBio">
        <title>Horizontal gene transfer to a defensive symbiont with a reduced genome amongst a multipartite beetle microbiome.</title>
        <authorList>
            <person name="Waterworth S.C."/>
            <person name="Florez L.V."/>
            <person name="Rees E.R."/>
            <person name="Hertweck C."/>
            <person name="Kaltenpoth M."/>
            <person name="Kwan J.C."/>
        </authorList>
    </citation>
    <scope>NUCLEOTIDE SEQUENCE [LARGE SCALE GENOMIC DNA]</scope>
</reference>
<gene>
    <name evidence="1" type="ORF">GAK35_02007</name>
</gene>
<dbReference type="EMBL" id="WNDX01000052">
    <property type="protein sequence ID" value="KAF1043859.1"/>
    <property type="molecule type" value="Genomic_DNA"/>
</dbReference>
<name>A0A7V8JUL6_9BURK</name>
<dbReference type="SUPFAM" id="SSF54427">
    <property type="entry name" value="NTF2-like"/>
    <property type="match status" value="1"/>
</dbReference>
<evidence type="ECO:0000313" key="2">
    <source>
        <dbReference type="Proteomes" id="UP000462435"/>
    </source>
</evidence>
<dbReference type="InterPro" id="IPR032710">
    <property type="entry name" value="NTF2-like_dom_sf"/>
</dbReference>
<dbReference type="Gene3D" id="3.10.450.50">
    <property type="match status" value="1"/>
</dbReference>
<dbReference type="Proteomes" id="UP000462435">
    <property type="component" value="Unassembled WGS sequence"/>
</dbReference>
<organism evidence="1 2">
    <name type="scientific">Herbaspirillum frisingense</name>
    <dbReference type="NCBI Taxonomy" id="92645"/>
    <lineage>
        <taxon>Bacteria</taxon>
        <taxon>Pseudomonadati</taxon>
        <taxon>Pseudomonadota</taxon>
        <taxon>Betaproteobacteria</taxon>
        <taxon>Burkholderiales</taxon>
        <taxon>Oxalobacteraceae</taxon>
        <taxon>Herbaspirillum</taxon>
    </lineage>
</organism>
<proteinExistence type="predicted"/>
<comment type="caution">
    <text evidence="1">The sequence shown here is derived from an EMBL/GenBank/DDBJ whole genome shotgun (WGS) entry which is preliminary data.</text>
</comment>
<dbReference type="AlphaFoldDB" id="A0A7V8JUL6"/>
<evidence type="ECO:0008006" key="3">
    <source>
        <dbReference type="Google" id="ProtNLM"/>
    </source>
</evidence>
<accession>A0A7V8JUL6</accession>
<sequence>MDTSMQDIATVQALIDRHFDIWNDANPGNWAAKFTEAYAPDFFVADYQGMATGYVSVGQLIRRVQGEHPGFVFTPAAAEWNHGMGRVTWAYGPAQQPGLIRGEDIFTIRDGKLASMRVFLDKK</sequence>
<evidence type="ECO:0000313" key="1">
    <source>
        <dbReference type="EMBL" id="KAF1043859.1"/>
    </source>
</evidence>
<protein>
    <recommendedName>
        <fullName evidence="3">Nuclear transport factor 2 family protein</fullName>
    </recommendedName>
</protein>